<feature type="compositionally biased region" description="Pro residues" evidence="1">
    <location>
        <begin position="343"/>
        <end position="356"/>
    </location>
</feature>
<feature type="region of interest" description="Disordered" evidence="1">
    <location>
        <begin position="229"/>
        <end position="394"/>
    </location>
</feature>
<accession>A0A397ZS14</accession>
<dbReference type="EMBL" id="CM010630">
    <property type="protein sequence ID" value="RID68399.1"/>
    <property type="molecule type" value="Genomic_DNA"/>
</dbReference>
<reference evidence="3 4" key="1">
    <citation type="submission" date="2018-06" db="EMBL/GenBank/DDBJ databases">
        <title>WGS assembly of Brassica rapa FPsc.</title>
        <authorList>
            <person name="Bowman J."/>
            <person name="Kohchi T."/>
            <person name="Yamato K."/>
            <person name="Jenkins J."/>
            <person name="Shu S."/>
            <person name="Ishizaki K."/>
            <person name="Yamaoka S."/>
            <person name="Nishihama R."/>
            <person name="Nakamura Y."/>
            <person name="Berger F."/>
            <person name="Adam C."/>
            <person name="Aki S."/>
            <person name="Althoff F."/>
            <person name="Araki T."/>
            <person name="Arteaga-Vazquez M."/>
            <person name="Balasubrmanian S."/>
            <person name="Bauer D."/>
            <person name="Boehm C."/>
            <person name="Briginshaw L."/>
            <person name="Caballero-Perez J."/>
            <person name="Catarino B."/>
            <person name="Chen F."/>
            <person name="Chiyoda S."/>
            <person name="Chovatia M."/>
            <person name="Davies K."/>
            <person name="Delmans M."/>
            <person name="Demura T."/>
            <person name="Dierschke T."/>
            <person name="Dolan L."/>
            <person name="Dorantes-Acosta A."/>
            <person name="Eklund D."/>
            <person name="Florent S."/>
            <person name="Flores-Sandoval E."/>
            <person name="Fujiyama A."/>
            <person name="Fukuzawa H."/>
            <person name="Galik B."/>
            <person name="Grimanelli D."/>
            <person name="Grimwood J."/>
            <person name="Grossniklaus U."/>
            <person name="Hamada T."/>
            <person name="Haseloff J."/>
            <person name="Hetherington A."/>
            <person name="Higo A."/>
            <person name="Hirakawa Y."/>
            <person name="Hundley H."/>
            <person name="Ikeda Y."/>
            <person name="Inoue K."/>
            <person name="Inoue S."/>
            <person name="Ishida S."/>
            <person name="Jia Q."/>
            <person name="Kakita M."/>
            <person name="Kanazawa T."/>
            <person name="Kawai Y."/>
            <person name="Kawashima T."/>
            <person name="Kennedy M."/>
            <person name="Kinose K."/>
            <person name="Kinoshita T."/>
            <person name="Kohara Y."/>
            <person name="Koide E."/>
            <person name="Komatsu K."/>
            <person name="Kopischke S."/>
            <person name="Kubo M."/>
            <person name="Kyozuka J."/>
            <person name="Lagercrantz U."/>
            <person name="Lin S."/>
            <person name="Lindquist E."/>
            <person name="Lipzen A."/>
            <person name="Lu C."/>
            <person name="Luna E."/>
            <person name="Martienssen R."/>
            <person name="Minamino N."/>
            <person name="Mizutani M."/>
            <person name="Mizutani M."/>
            <person name="Mochizuki N."/>
            <person name="Monte I."/>
            <person name="Mosher R."/>
            <person name="Nagasaki H."/>
            <person name="Nakagami H."/>
            <person name="Naramoto S."/>
            <person name="Nishitani K."/>
            <person name="Ohtani M."/>
            <person name="Okamoto T."/>
            <person name="Okumura M."/>
            <person name="Phillips J."/>
            <person name="Pollak B."/>
            <person name="Reinders A."/>
            <person name="Roevekamp M."/>
            <person name="Sano R."/>
            <person name="Sawa S."/>
            <person name="Schmid M."/>
            <person name="Shirakawa M."/>
            <person name="Solano R."/>
            <person name="Spunde A."/>
            <person name="Suetsugu N."/>
            <person name="Sugano S."/>
            <person name="Sugiyama A."/>
            <person name="Sun R."/>
            <person name="Suzuki Y."/>
            <person name="Takenaka M."/>
            <person name="Takezawa D."/>
            <person name="Tomogane H."/>
            <person name="Tsuzuki M."/>
            <person name="Ueda T."/>
            <person name="Umeda M."/>
            <person name="Ward J."/>
            <person name="Watanabe Y."/>
            <person name="Yazaki K."/>
            <person name="Yokoyama R."/>
            <person name="Yoshitake Y."/>
            <person name="Yotsui I."/>
            <person name="Zachgo S."/>
            <person name="Schmutz J."/>
        </authorList>
    </citation>
    <scope>NUCLEOTIDE SEQUENCE [LARGE SCALE GENOMIC DNA]</scope>
    <source>
        <strain evidence="4">cv. B-3</strain>
    </source>
</reference>
<feature type="compositionally biased region" description="Polar residues" evidence="1">
    <location>
        <begin position="242"/>
        <end position="261"/>
    </location>
</feature>
<gene>
    <name evidence="3" type="ORF">BRARA_C00558</name>
</gene>
<feature type="compositionally biased region" description="Polar residues" evidence="1">
    <location>
        <begin position="380"/>
        <end position="389"/>
    </location>
</feature>
<dbReference type="InterPro" id="IPR025558">
    <property type="entry name" value="DUF4283"/>
</dbReference>
<proteinExistence type="predicted"/>
<evidence type="ECO:0000313" key="3">
    <source>
        <dbReference type="EMBL" id="RID68399.1"/>
    </source>
</evidence>
<feature type="compositionally biased region" description="Basic and acidic residues" evidence="1">
    <location>
        <begin position="229"/>
        <end position="241"/>
    </location>
</feature>
<dbReference type="Proteomes" id="UP000264353">
    <property type="component" value="Chromosome A3"/>
</dbReference>
<feature type="region of interest" description="Disordered" evidence="1">
    <location>
        <begin position="453"/>
        <end position="498"/>
    </location>
</feature>
<feature type="region of interest" description="Disordered" evidence="1">
    <location>
        <begin position="1"/>
        <end position="22"/>
    </location>
</feature>
<dbReference type="PANTHER" id="PTHR31286">
    <property type="entry name" value="GLYCINE-RICH CELL WALL STRUCTURAL PROTEIN 1.8-LIKE"/>
    <property type="match status" value="1"/>
</dbReference>
<protein>
    <recommendedName>
        <fullName evidence="2">DUF4283 domain-containing protein</fullName>
    </recommendedName>
</protein>
<feature type="compositionally biased region" description="Basic residues" evidence="1">
    <location>
        <begin position="303"/>
        <end position="313"/>
    </location>
</feature>
<dbReference type="PANTHER" id="PTHR31286:SF163">
    <property type="entry name" value="ZINC KNUCKLE CX2CX4HX4C DOMAIN-CONTAINING PROTEIN"/>
    <property type="match status" value="1"/>
</dbReference>
<dbReference type="AlphaFoldDB" id="A0A397ZS14"/>
<organism evidence="3 4">
    <name type="scientific">Brassica campestris</name>
    <name type="common">Field mustard</name>
    <dbReference type="NCBI Taxonomy" id="3711"/>
    <lineage>
        <taxon>Eukaryota</taxon>
        <taxon>Viridiplantae</taxon>
        <taxon>Streptophyta</taxon>
        <taxon>Embryophyta</taxon>
        <taxon>Tracheophyta</taxon>
        <taxon>Spermatophyta</taxon>
        <taxon>Magnoliopsida</taxon>
        <taxon>eudicotyledons</taxon>
        <taxon>Gunneridae</taxon>
        <taxon>Pentapetalae</taxon>
        <taxon>rosids</taxon>
        <taxon>malvids</taxon>
        <taxon>Brassicales</taxon>
        <taxon>Brassicaceae</taxon>
        <taxon>Brassiceae</taxon>
        <taxon>Brassica</taxon>
    </lineage>
</organism>
<feature type="domain" description="DUF4283" evidence="2">
    <location>
        <begin position="40"/>
        <end position="122"/>
    </location>
</feature>
<evidence type="ECO:0000259" key="2">
    <source>
        <dbReference type="Pfam" id="PF14111"/>
    </source>
</evidence>
<evidence type="ECO:0000256" key="1">
    <source>
        <dbReference type="SAM" id="MobiDB-lite"/>
    </source>
</evidence>
<dbReference type="InterPro" id="IPR040256">
    <property type="entry name" value="At4g02000-like"/>
</dbReference>
<sequence>MSSRRLSTAEKGKGLVSDPYQAPSKARVRVQAPDNSFLIQQHSLTIVGRVTNPSAQKVWSLIPFFTEKWSTGTRPRGSDLGQGMFQFQFDNEADLLEVLDKRPYQYAKWMVIIQRWEPTTAPDFPCLIPFWIKVQGIPLHLWTEEAIRGIGQDIGVFEKAEITSLVARMRVQINGRLPLITSSVLEYPNGDEVKATLVYEKIGKHCSCCFRMDHELRDCLKAKAEKREARVAASDNNRDRSQSASSPGRHSLQYQQRTSNGKSERHGLVEGRSWYLQDRKLNRDQRPSENHPPQRNRDTYGKHLSHRDNHSRRFQPYGSSRYSRGAGGTNSRSTNYREVYRPLQPPINQAPPPPALPVRDRLSPRDTGRIDSIREESSSCKRTTPTSAKGTPLNESKLDQTTEALNAAREELRVTMTQYISCTDPAESAARRERVRQAEQNGIIEDSVSQMARAALARHQSPETYKTSNLQAQTLSENGQRLRGRAVPPEEWGFPKEG</sequence>
<dbReference type="Pfam" id="PF14111">
    <property type="entry name" value="DUF4283"/>
    <property type="match status" value="1"/>
</dbReference>
<evidence type="ECO:0000313" key="4">
    <source>
        <dbReference type="Proteomes" id="UP000264353"/>
    </source>
</evidence>
<name>A0A397ZS14_BRACM</name>
<feature type="compositionally biased region" description="Basic and acidic residues" evidence="1">
    <location>
        <begin position="358"/>
        <end position="379"/>
    </location>
</feature>
<feature type="compositionally biased region" description="Basic and acidic residues" evidence="1">
    <location>
        <begin position="277"/>
        <end position="289"/>
    </location>
</feature>
<feature type="compositionally biased region" description="Polar residues" evidence="1">
    <location>
        <begin position="462"/>
        <end position="479"/>
    </location>
</feature>